<evidence type="ECO:0000313" key="1">
    <source>
        <dbReference type="EMBL" id="QLQ37971.1"/>
    </source>
</evidence>
<name>A0A7L6B7Y2_9ACTN</name>
<accession>A0A7L6B7Y2</accession>
<organism evidence="1 2">
    <name type="scientific">Micromonospora robiginosa</name>
    <dbReference type="NCBI Taxonomy" id="2749844"/>
    <lineage>
        <taxon>Bacteria</taxon>
        <taxon>Bacillati</taxon>
        <taxon>Actinomycetota</taxon>
        <taxon>Actinomycetes</taxon>
        <taxon>Micromonosporales</taxon>
        <taxon>Micromonosporaceae</taxon>
        <taxon>Micromonospora</taxon>
    </lineage>
</organism>
<reference evidence="1 2" key="2">
    <citation type="journal article" date="2021" name="Mar. Drugs">
        <title>A New Micromonospora Strain with Antibiotic Activity Isolated from the Microbiome of a Mid-Atlantic Deep-Sea Sponge.</title>
        <authorList>
            <person name="Back C.R."/>
            <person name="Stennett H.L."/>
            <person name="Williams S.E."/>
            <person name="Wang L."/>
            <person name="Ojeda Gomez J."/>
            <person name="Abdulle O.M."/>
            <person name="Duffy T."/>
            <person name="Neal C."/>
            <person name="Mantell J."/>
            <person name="Jepson M.A."/>
            <person name="Hendry K.R."/>
            <person name="Powell D."/>
            <person name="Stach J.E.M."/>
            <person name="Essex-Lopresti A.E."/>
            <person name="Willis C.L."/>
            <person name="Curnow P."/>
            <person name="Race P.R."/>
        </authorList>
    </citation>
    <scope>NUCLEOTIDE SEQUENCE [LARGE SCALE GENOMIC DNA]</scope>
    <source>
        <strain evidence="1 2">28ISP2-46</strain>
    </source>
</reference>
<evidence type="ECO:0000313" key="2">
    <source>
        <dbReference type="Proteomes" id="UP000510844"/>
    </source>
</evidence>
<protein>
    <submittedName>
        <fullName evidence="1">DUF6248 family natural product biosynthesis protein</fullName>
    </submittedName>
</protein>
<dbReference type="Pfam" id="PF19761">
    <property type="entry name" value="DUF6248"/>
    <property type="match status" value="1"/>
</dbReference>
<gene>
    <name evidence="1" type="ORF">H1D33_03500</name>
</gene>
<keyword evidence="2" id="KW-1185">Reference proteome</keyword>
<dbReference type="InterPro" id="IPR046215">
    <property type="entry name" value="DUF6248"/>
</dbReference>
<sequence length="130" mass="13727">MTAIPADAATWIRDVVLPPAYRKGTRDQSVCPCQWGVCGHCQAGRHEKCNVVAWGGAPRAHGDTRITDARGLVAGGWGVRSTEVWRSGRPCRWICPCGCTPIGCALPPASPAGPEQLDLFAALPVGAVRP</sequence>
<reference evidence="2" key="1">
    <citation type="submission" date="2020-07" db="EMBL/GenBank/DDBJ databases">
        <title>A new Micromonospora strain with potent antibiotic activity isolated from the microbiome of a mid-Atlantic deep-sea sponge.</title>
        <authorList>
            <person name="Back C.R."/>
            <person name="Stennett H.L."/>
            <person name="Williams S.E."/>
            <person name="Wang L."/>
            <person name="Ojeda Gomez J."/>
            <person name="Abdulle O.M."/>
            <person name="Duffy T."/>
            <person name="Hendry K.R."/>
            <person name="Powell D."/>
            <person name="Stach J.E."/>
            <person name="Essex-Lopresti A.E."/>
            <person name="Willis C.L."/>
            <person name="Curnow P."/>
            <person name="Race P.R."/>
        </authorList>
    </citation>
    <scope>NUCLEOTIDE SEQUENCE [LARGE SCALE GENOMIC DNA]</scope>
    <source>
        <strain evidence="2">28ISP2-46</strain>
    </source>
</reference>
<dbReference type="AlphaFoldDB" id="A0A7L6B7Y2"/>
<proteinExistence type="predicted"/>
<dbReference type="KEGG" id="mfeu:H1D33_03500"/>
<dbReference type="Proteomes" id="UP000510844">
    <property type="component" value="Chromosome"/>
</dbReference>
<dbReference type="EMBL" id="CP059322">
    <property type="protein sequence ID" value="QLQ37971.1"/>
    <property type="molecule type" value="Genomic_DNA"/>
</dbReference>
<dbReference type="RefSeq" id="WP_181570416.1">
    <property type="nucleotide sequence ID" value="NZ_CP059322.2"/>
</dbReference>